<evidence type="ECO:0000256" key="2">
    <source>
        <dbReference type="ARBA" id="ARBA00023027"/>
    </source>
</evidence>
<evidence type="ECO:0000256" key="1">
    <source>
        <dbReference type="ARBA" id="ARBA00023002"/>
    </source>
</evidence>
<keyword evidence="1" id="KW-0560">Oxidoreductase</keyword>
<dbReference type="PANTHER" id="PTHR43818">
    <property type="entry name" value="BCDNA.GH03377"/>
    <property type="match status" value="1"/>
</dbReference>
<dbReference type="Gene3D" id="3.40.50.720">
    <property type="entry name" value="NAD(P)-binding Rossmann-like Domain"/>
    <property type="match status" value="1"/>
</dbReference>
<name>A0A134DEN3_9MICO</name>
<evidence type="ECO:0000313" key="5">
    <source>
        <dbReference type="EMBL" id="AUG30841.1"/>
    </source>
</evidence>
<dbReference type="InterPro" id="IPR036291">
    <property type="entry name" value="NAD(P)-bd_dom_sf"/>
</dbReference>
<dbReference type="GO" id="GO:0000166">
    <property type="term" value="F:nucleotide binding"/>
    <property type="evidence" value="ECO:0007669"/>
    <property type="project" value="InterPro"/>
</dbReference>
<dbReference type="InterPro" id="IPR000683">
    <property type="entry name" value="Gfo/Idh/MocA-like_OxRdtase_N"/>
</dbReference>
<keyword evidence="2" id="KW-0520">NAD</keyword>
<dbReference type="AlphaFoldDB" id="A0A134DEN3"/>
<evidence type="ECO:0000259" key="3">
    <source>
        <dbReference type="Pfam" id="PF01408"/>
    </source>
</evidence>
<reference evidence="5 6" key="1">
    <citation type="submission" date="2017-12" db="EMBL/GenBank/DDBJ databases">
        <title>Isolation and characterization of estrogens degradatiion strain Microbacterium hominis SJTG1.</title>
        <authorList>
            <person name="Xiong W."/>
            <person name="Yin C."/>
            <person name="Zheng D."/>
            <person name="Liang R."/>
        </authorList>
    </citation>
    <scope>NUCLEOTIDE SEQUENCE [LARGE SCALE GENOMIC DNA]</scope>
    <source>
        <strain evidence="5 6">SJTG1</strain>
    </source>
</reference>
<feature type="domain" description="Gfo/Idh/MocA-like oxidoreductase N-terminal" evidence="3">
    <location>
        <begin position="3"/>
        <end position="120"/>
    </location>
</feature>
<dbReference type="KEGG" id="mhos:CXR34_16145"/>
<proteinExistence type="predicted"/>
<dbReference type="InterPro" id="IPR050463">
    <property type="entry name" value="Gfo/Idh/MocA_oxidrdct_glycsds"/>
</dbReference>
<dbReference type="Pfam" id="PF01408">
    <property type="entry name" value="GFO_IDH_MocA"/>
    <property type="match status" value="1"/>
</dbReference>
<gene>
    <name evidence="5" type="ORF">CXR34_16145</name>
</gene>
<protein>
    <submittedName>
        <fullName evidence="5">Gfo/Idh/MocA family oxidoreductase</fullName>
    </submittedName>
</protein>
<evidence type="ECO:0000313" key="6">
    <source>
        <dbReference type="Proteomes" id="UP000233276"/>
    </source>
</evidence>
<dbReference type="EMBL" id="CP025299">
    <property type="protein sequence ID" value="AUG30841.1"/>
    <property type="molecule type" value="Genomic_DNA"/>
</dbReference>
<sequence length="374" mass="40704">MIDVAVVGLGKMGLSHLSMIKAHPEVNLVGVCDATGYLLDVLAKYTGVATFKDLGKMLDTAQPDAIIVATPTHLHAGMIREAIRRGIHVFCEKPLVIDPDEGAELTALAEARGIVTQVGYHNRFVGAFREVQRLLELGAIGTVETALAEAYGPVVLKPSGHTWRSQRATGGGCLYDYAAHPLNLLTWYLGEPESVSGSQLTSIFSAQIDDAVAATLHYPQGTAQIIANWSDESQRKMTTKVTLWGEHGRIYADRQEIQVYLRDTAEIPEGYRAGWNVRYTTDLTAAPWFYLRGEEYSAQLDAFVWRVRAHAVHGQNDFGSAAATDRVIAMISEDATRVDARLTTPGHVATITPLPARRGNPFGTALRALRGGAR</sequence>
<dbReference type="Pfam" id="PF22725">
    <property type="entry name" value="GFO_IDH_MocA_C3"/>
    <property type="match status" value="1"/>
</dbReference>
<dbReference type="OrthoDB" id="9792085at2"/>
<dbReference type="GO" id="GO:0016491">
    <property type="term" value="F:oxidoreductase activity"/>
    <property type="evidence" value="ECO:0007669"/>
    <property type="project" value="UniProtKB-KW"/>
</dbReference>
<dbReference type="RefSeq" id="WP_060960525.1">
    <property type="nucleotide sequence ID" value="NZ_CP025299.1"/>
</dbReference>
<dbReference type="SUPFAM" id="SSF51735">
    <property type="entry name" value="NAD(P)-binding Rossmann-fold domains"/>
    <property type="match status" value="1"/>
</dbReference>
<evidence type="ECO:0000259" key="4">
    <source>
        <dbReference type="Pfam" id="PF22725"/>
    </source>
</evidence>
<organism evidence="5 6">
    <name type="scientific">Microbacterium hominis</name>
    <dbReference type="NCBI Taxonomy" id="162426"/>
    <lineage>
        <taxon>Bacteria</taxon>
        <taxon>Bacillati</taxon>
        <taxon>Actinomycetota</taxon>
        <taxon>Actinomycetes</taxon>
        <taxon>Micrococcales</taxon>
        <taxon>Microbacteriaceae</taxon>
        <taxon>Microbacterium</taxon>
    </lineage>
</organism>
<feature type="domain" description="GFO/IDH/MocA-like oxidoreductase" evidence="4">
    <location>
        <begin position="128"/>
        <end position="250"/>
    </location>
</feature>
<dbReference type="InterPro" id="IPR055170">
    <property type="entry name" value="GFO_IDH_MocA-like_dom"/>
</dbReference>
<accession>A0A134DEN3</accession>
<dbReference type="Gene3D" id="3.30.360.10">
    <property type="entry name" value="Dihydrodipicolinate Reductase, domain 2"/>
    <property type="match status" value="1"/>
</dbReference>
<dbReference type="Proteomes" id="UP000233276">
    <property type="component" value="Chromosome"/>
</dbReference>
<dbReference type="PANTHER" id="PTHR43818:SF11">
    <property type="entry name" value="BCDNA.GH03377"/>
    <property type="match status" value="1"/>
</dbReference>
<dbReference type="SUPFAM" id="SSF55347">
    <property type="entry name" value="Glyceraldehyde-3-phosphate dehydrogenase-like, C-terminal domain"/>
    <property type="match status" value="1"/>
</dbReference>